<feature type="signal peptide" evidence="1">
    <location>
        <begin position="1"/>
        <end position="29"/>
    </location>
</feature>
<feature type="chain" id="PRO_5014186272" evidence="1">
    <location>
        <begin position="30"/>
        <end position="54"/>
    </location>
</feature>
<evidence type="ECO:0000256" key="1">
    <source>
        <dbReference type="SAM" id="SignalP"/>
    </source>
</evidence>
<evidence type="ECO:0000313" key="3">
    <source>
        <dbReference type="Proteomes" id="UP000233551"/>
    </source>
</evidence>
<comment type="caution">
    <text evidence="2">The sequence shown here is derived from an EMBL/GenBank/DDBJ whole genome shotgun (WGS) entry which is preliminary data.</text>
</comment>
<evidence type="ECO:0000313" key="2">
    <source>
        <dbReference type="EMBL" id="PKI48647.1"/>
    </source>
</evidence>
<organism evidence="2 3">
    <name type="scientific">Punica granatum</name>
    <name type="common">Pomegranate</name>
    <dbReference type="NCBI Taxonomy" id="22663"/>
    <lineage>
        <taxon>Eukaryota</taxon>
        <taxon>Viridiplantae</taxon>
        <taxon>Streptophyta</taxon>
        <taxon>Embryophyta</taxon>
        <taxon>Tracheophyta</taxon>
        <taxon>Spermatophyta</taxon>
        <taxon>Magnoliopsida</taxon>
        <taxon>eudicotyledons</taxon>
        <taxon>Gunneridae</taxon>
        <taxon>Pentapetalae</taxon>
        <taxon>rosids</taxon>
        <taxon>malvids</taxon>
        <taxon>Myrtales</taxon>
        <taxon>Lythraceae</taxon>
        <taxon>Punica</taxon>
    </lineage>
</organism>
<dbReference type="AlphaFoldDB" id="A0A2I0IXB8"/>
<protein>
    <submittedName>
        <fullName evidence="2">Uncharacterized protein</fullName>
    </submittedName>
</protein>
<accession>A0A2I0IXB8</accession>
<name>A0A2I0IXB8_PUNGR</name>
<reference evidence="2 3" key="1">
    <citation type="submission" date="2017-11" db="EMBL/GenBank/DDBJ databases">
        <title>De-novo sequencing of pomegranate (Punica granatum L.) genome.</title>
        <authorList>
            <person name="Akparov Z."/>
            <person name="Amiraslanov A."/>
            <person name="Hajiyeva S."/>
            <person name="Abbasov M."/>
            <person name="Kaur K."/>
            <person name="Hamwieh A."/>
            <person name="Solovyev V."/>
            <person name="Salamov A."/>
            <person name="Braich B."/>
            <person name="Kosarev P."/>
            <person name="Mahmoud A."/>
            <person name="Hajiyev E."/>
            <person name="Babayeva S."/>
            <person name="Izzatullayeva V."/>
            <person name="Mammadov A."/>
            <person name="Mammadov A."/>
            <person name="Sharifova S."/>
            <person name="Ojaghi J."/>
            <person name="Eynullazada K."/>
            <person name="Bayramov B."/>
            <person name="Abdulazimova A."/>
            <person name="Shahmuradov I."/>
        </authorList>
    </citation>
    <scope>NUCLEOTIDE SEQUENCE [LARGE SCALE GENOMIC DNA]</scope>
    <source>
        <strain evidence="3">cv. AG2017</strain>
        <tissue evidence="2">Leaf</tissue>
    </source>
</reference>
<keyword evidence="1" id="KW-0732">Signal</keyword>
<dbReference type="EMBL" id="PGOL01002364">
    <property type="protein sequence ID" value="PKI48647.1"/>
    <property type="molecule type" value="Genomic_DNA"/>
</dbReference>
<sequence length="54" mass="6073">MFHFVSSYAARVFFILLPLRSQFLSLSVADLFCSELIVGPFGLSQSDYRVQAPT</sequence>
<keyword evidence="3" id="KW-1185">Reference proteome</keyword>
<proteinExistence type="predicted"/>
<gene>
    <name evidence="2" type="ORF">CRG98_030975</name>
</gene>
<dbReference type="Proteomes" id="UP000233551">
    <property type="component" value="Unassembled WGS sequence"/>
</dbReference>